<name>A0A2T2N5E3_CORCC</name>
<reference evidence="2 3" key="1">
    <citation type="journal article" date="2018" name="Front. Microbiol.">
        <title>Genome-Wide Analysis of Corynespora cassiicola Leaf Fall Disease Putative Effectors.</title>
        <authorList>
            <person name="Lopez D."/>
            <person name="Ribeiro S."/>
            <person name="Label P."/>
            <person name="Fumanal B."/>
            <person name="Venisse J.S."/>
            <person name="Kohler A."/>
            <person name="de Oliveira R.R."/>
            <person name="Labutti K."/>
            <person name="Lipzen A."/>
            <person name="Lail K."/>
            <person name="Bauer D."/>
            <person name="Ohm R.A."/>
            <person name="Barry K.W."/>
            <person name="Spatafora J."/>
            <person name="Grigoriev I.V."/>
            <person name="Martin F.M."/>
            <person name="Pujade-Renaud V."/>
        </authorList>
    </citation>
    <scope>NUCLEOTIDE SEQUENCE [LARGE SCALE GENOMIC DNA]</scope>
    <source>
        <strain evidence="2 3">Philippines</strain>
    </source>
</reference>
<gene>
    <name evidence="2" type="ORF">BS50DRAFT_593702</name>
</gene>
<keyword evidence="1" id="KW-0732">Signal</keyword>
<dbReference type="EMBL" id="KZ678148">
    <property type="protein sequence ID" value="PSN60609.1"/>
    <property type="molecule type" value="Genomic_DNA"/>
</dbReference>
<evidence type="ECO:0000256" key="1">
    <source>
        <dbReference type="SAM" id="SignalP"/>
    </source>
</evidence>
<protein>
    <submittedName>
        <fullName evidence="2">Uncharacterized protein</fullName>
    </submittedName>
</protein>
<sequence>MNIHTLLILLNTTTLLTSALSFSSFQTTAWATTPVPHPTHHISASDHALPTEPEPMPVPTLLPGSSYTNLKGRRGQGATDALHKDRCAKCEENVWKCIKRCGPLEGELWGWDSDGPVFLLLFEVEGDVRM</sequence>
<proteinExistence type="predicted"/>
<feature type="chain" id="PRO_5015766562" evidence="1">
    <location>
        <begin position="20"/>
        <end position="130"/>
    </location>
</feature>
<feature type="signal peptide" evidence="1">
    <location>
        <begin position="1"/>
        <end position="19"/>
    </location>
</feature>
<accession>A0A2T2N5E3</accession>
<dbReference type="Proteomes" id="UP000240883">
    <property type="component" value="Unassembled WGS sequence"/>
</dbReference>
<organism evidence="2 3">
    <name type="scientific">Corynespora cassiicola Philippines</name>
    <dbReference type="NCBI Taxonomy" id="1448308"/>
    <lineage>
        <taxon>Eukaryota</taxon>
        <taxon>Fungi</taxon>
        <taxon>Dikarya</taxon>
        <taxon>Ascomycota</taxon>
        <taxon>Pezizomycotina</taxon>
        <taxon>Dothideomycetes</taxon>
        <taxon>Pleosporomycetidae</taxon>
        <taxon>Pleosporales</taxon>
        <taxon>Corynesporascaceae</taxon>
        <taxon>Corynespora</taxon>
    </lineage>
</organism>
<evidence type="ECO:0000313" key="3">
    <source>
        <dbReference type="Proteomes" id="UP000240883"/>
    </source>
</evidence>
<keyword evidence="3" id="KW-1185">Reference proteome</keyword>
<dbReference type="AlphaFoldDB" id="A0A2T2N5E3"/>
<evidence type="ECO:0000313" key="2">
    <source>
        <dbReference type="EMBL" id="PSN60609.1"/>
    </source>
</evidence>